<evidence type="ECO:0008006" key="3">
    <source>
        <dbReference type="Google" id="ProtNLM"/>
    </source>
</evidence>
<dbReference type="OrthoDB" id="8421922at2"/>
<reference evidence="1 2" key="1">
    <citation type="submission" date="2019-05" db="EMBL/GenBank/DDBJ databases">
        <title>Kocuria coralli sp. nov., a novel actinobacterium isolated from coral reef seawater.</title>
        <authorList>
            <person name="Li J."/>
        </authorList>
    </citation>
    <scope>NUCLEOTIDE SEQUENCE [LARGE SCALE GENOMIC DNA]</scope>
    <source>
        <strain evidence="1 2">SCSIO 13007</strain>
    </source>
</reference>
<dbReference type="EMBL" id="SZWF01000026">
    <property type="protein sequence ID" value="KAA9393119.1"/>
    <property type="molecule type" value="Genomic_DNA"/>
</dbReference>
<dbReference type="Proteomes" id="UP000325957">
    <property type="component" value="Unassembled WGS sequence"/>
</dbReference>
<gene>
    <name evidence="1" type="ORF">FCK90_13795</name>
</gene>
<evidence type="ECO:0000313" key="2">
    <source>
        <dbReference type="Proteomes" id="UP000325957"/>
    </source>
</evidence>
<evidence type="ECO:0000313" key="1">
    <source>
        <dbReference type="EMBL" id="KAA9393119.1"/>
    </source>
</evidence>
<keyword evidence="2" id="KW-1185">Reference proteome</keyword>
<name>A0A5J5KTR5_9MICC</name>
<organism evidence="1 2">
    <name type="scientific">Kocuria coralli</name>
    <dbReference type="NCBI Taxonomy" id="1461025"/>
    <lineage>
        <taxon>Bacteria</taxon>
        <taxon>Bacillati</taxon>
        <taxon>Actinomycetota</taxon>
        <taxon>Actinomycetes</taxon>
        <taxon>Micrococcales</taxon>
        <taxon>Micrococcaceae</taxon>
        <taxon>Kocuria</taxon>
    </lineage>
</organism>
<proteinExistence type="predicted"/>
<dbReference type="RefSeq" id="WP_158034892.1">
    <property type="nucleotide sequence ID" value="NZ_ML708630.1"/>
</dbReference>
<protein>
    <recommendedName>
        <fullName evidence="3">Alpha/beta hydrolase</fullName>
    </recommendedName>
</protein>
<dbReference type="Gene3D" id="3.40.50.1820">
    <property type="entry name" value="alpha/beta hydrolase"/>
    <property type="match status" value="1"/>
</dbReference>
<sequence length="266" mass="29378">MASTRRDLSRYARRTSEYATADDFLRHSLSGREIVSIGQTHPVDIHVSPAHSDTTVVVFHAALTKRSTLLPVFTGANMLKPFKVNLVQVADPGLYADDELTIGWFAGTAVHPVQQELVMILRHLVSELGGSRTLFFGASAGGFAALYYGRNFPDATIVPVNPQTVLENFSLEHQTAYCTTAWGAAPTDVWENSVDADLRRIYNGANHNDILYIQNVTDAHVELHMQPFLGSIPDERVEVVRGDWGDGHTAPSPEELTQLLTRVLDR</sequence>
<dbReference type="InterPro" id="IPR029058">
    <property type="entry name" value="AB_hydrolase_fold"/>
</dbReference>
<comment type="caution">
    <text evidence="1">The sequence shown here is derived from an EMBL/GenBank/DDBJ whole genome shotgun (WGS) entry which is preliminary data.</text>
</comment>
<dbReference type="AlphaFoldDB" id="A0A5J5KTR5"/>
<accession>A0A5J5KTR5</accession>
<dbReference type="SUPFAM" id="SSF53474">
    <property type="entry name" value="alpha/beta-Hydrolases"/>
    <property type="match status" value="1"/>
</dbReference>